<accession>A0A399D692</accession>
<dbReference type="EMBL" id="QWET01000001">
    <property type="protein sequence ID" value="RIH66893.1"/>
    <property type="molecule type" value="Genomic_DNA"/>
</dbReference>
<dbReference type="Pfam" id="PF09413">
    <property type="entry name" value="DUF2007"/>
    <property type="match status" value="1"/>
</dbReference>
<keyword evidence="3" id="KW-1185">Reference proteome</keyword>
<feature type="domain" description="DUF2007" evidence="1">
    <location>
        <begin position="5"/>
        <end position="66"/>
    </location>
</feature>
<organism evidence="2 3">
    <name type="scientific">Mariniphaga sediminis</name>
    <dbReference type="NCBI Taxonomy" id="1628158"/>
    <lineage>
        <taxon>Bacteria</taxon>
        <taxon>Pseudomonadati</taxon>
        <taxon>Bacteroidota</taxon>
        <taxon>Bacteroidia</taxon>
        <taxon>Marinilabiliales</taxon>
        <taxon>Prolixibacteraceae</taxon>
        <taxon>Mariniphaga</taxon>
    </lineage>
</organism>
<evidence type="ECO:0000313" key="3">
    <source>
        <dbReference type="Proteomes" id="UP000266441"/>
    </source>
</evidence>
<dbReference type="InterPro" id="IPR018551">
    <property type="entry name" value="DUF2007"/>
</dbReference>
<protein>
    <submittedName>
        <fullName evidence="2">DUF2007 domain-containing protein</fullName>
    </submittedName>
</protein>
<dbReference type="Gene3D" id="3.30.70.790">
    <property type="entry name" value="UreE, C-terminal domain"/>
    <property type="match status" value="1"/>
</dbReference>
<reference evidence="2 3" key="1">
    <citation type="journal article" date="2015" name="Int. J. Syst. Evol. Microbiol.">
        <title>Mariniphaga sediminis sp. nov., isolated from coastal sediment.</title>
        <authorList>
            <person name="Wang F.Q."/>
            <person name="Shen Q.Y."/>
            <person name="Chen G.J."/>
            <person name="Du Z.J."/>
        </authorList>
    </citation>
    <scope>NUCLEOTIDE SEQUENCE [LARGE SCALE GENOMIC DNA]</scope>
    <source>
        <strain evidence="2 3">SY21</strain>
    </source>
</reference>
<dbReference type="AlphaFoldDB" id="A0A399D692"/>
<dbReference type="SUPFAM" id="SSF54913">
    <property type="entry name" value="GlnB-like"/>
    <property type="match status" value="1"/>
</dbReference>
<comment type="caution">
    <text evidence="2">The sequence shown here is derived from an EMBL/GenBank/DDBJ whole genome shotgun (WGS) entry which is preliminary data.</text>
</comment>
<name>A0A399D692_9BACT</name>
<evidence type="ECO:0000313" key="2">
    <source>
        <dbReference type="EMBL" id="RIH66893.1"/>
    </source>
</evidence>
<dbReference type="Proteomes" id="UP000266441">
    <property type="component" value="Unassembled WGS sequence"/>
</dbReference>
<dbReference type="RefSeq" id="WP_119347919.1">
    <property type="nucleotide sequence ID" value="NZ_JBFHKJ010000397.1"/>
</dbReference>
<dbReference type="OrthoDB" id="1467917at2"/>
<evidence type="ECO:0000259" key="1">
    <source>
        <dbReference type="Pfam" id="PF09413"/>
    </source>
</evidence>
<sequence length="68" mass="7978">MEKGWKKIFFTAHEYKANMAKDILENAGLKVVVLNQHDSAYQVFGDFEIYVDENDEEKAVELLKELKR</sequence>
<gene>
    <name evidence="2" type="ORF">D1164_00205</name>
</gene>
<proteinExistence type="predicted"/>
<dbReference type="InterPro" id="IPR011322">
    <property type="entry name" value="N-reg_PII-like_a/b"/>
</dbReference>